<keyword evidence="5" id="KW-1185">Reference proteome</keyword>
<gene>
    <name evidence="2" type="ORF">SAMN04487891_10870</name>
    <name evidence="3" type="ORF">SAMN05216293_3299</name>
</gene>
<dbReference type="EMBL" id="FOKU01000008">
    <property type="protein sequence ID" value="SFC27318.1"/>
    <property type="molecule type" value="Genomic_DNA"/>
</dbReference>
<evidence type="ECO:0000256" key="1">
    <source>
        <dbReference type="SAM" id="SignalP"/>
    </source>
</evidence>
<reference evidence="3 4" key="1">
    <citation type="submission" date="2016-11" db="EMBL/GenBank/DDBJ databases">
        <authorList>
            <person name="Varghese N."/>
            <person name="Submissions S."/>
        </authorList>
    </citation>
    <scope>NUCLEOTIDE SEQUENCE [LARGE SCALE GENOMIC DNA]</scope>
    <source>
        <strain evidence="3 4">CGMCC 1.12174</strain>
        <strain evidence="2 5">DSM 26351</strain>
    </source>
</reference>
<proteinExistence type="predicted"/>
<dbReference type="AlphaFoldDB" id="A0A1M6ZZS0"/>
<evidence type="ECO:0000313" key="4">
    <source>
        <dbReference type="Proteomes" id="UP000184031"/>
    </source>
</evidence>
<evidence type="ECO:0000313" key="3">
    <source>
        <dbReference type="EMBL" id="SHL35944.1"/>
    </source>
</evidence>
<name>A0A1M6ZZS0_9FLAO</name>
<keyword evidence="1" id="KW-0732">Signal</keyword>
<dbReference type="Proteomes" id="UP000184031">
    <property type="component" value="Unassembled WGS sequence"/>
</dbReference>
<dbReference type="PROSITE" id="PS51257">
    <property type="entry name" value="PROKAR_LIPOPROTEIN"/>
    <property type="match status" value="1"/>
</dbReference>
<dbReference type="Pfam" id="PF14054">
    <property type="entry name" value="DUF4249"/>
    <property type="match status" value="1"/>
</dbReference>
<dbReference type="InterPro" id="IPR025345">
    <property type="entry name" value="DUF4249"/>
</dbReference>
<evidence type="ECO:0000313" key="5">
    <source>
        <dbReference type="Proteomes" id="UP000198940"/>
    </source>
</evidence>
<feature type="signal peptide" evidence="1">
    <location>
        <begin position="1"/>
        <end position="17"/>
    </location>
</feature>
<dbReference type="EMBL" id="FRAT01000009">
    <property type="protein sequence ID" value="SHL35944.1"/>
    <property type="molecule type" value="Genomic_DNA"/>
</dbReference>
<evidence type="ECO:0000313" key="2">
    <source>
        <dbReference type="EMBL" id="SFC27318.1"/>
    </source>
</evidence>
<dbReference type="RefSeq" id="WP_072881927.1">
    <property type="nucleotide sequence ID" value="NZ_FOKU01000008.1"/>
</dbReference>
<feature type="chain" id="PRO_5009923509" description="DUF4249 domain-containing protein" evidence="1">
    <location>
        <begin position="18"/>
        <end position="282"/>
    </location>
</feature>
<dbReference type="OrthoDB" id="1430047at2"/>
<evidence type="ECO:0008006" key="6">
    <source>
        <dbReference type="Google" id="ProtNLM"/>
    </source>
</evidence>
<sequence>MKTFKKIILVIIVIAFASCVDVVDVEVQNGPTRLVVEASLDWEKGTAGNQQTIRLSESTPFFNTGTITEVTGASVVVTNDTSGDVFVFADQGNGEYLSTTFEPVLAQSYTLRIEHNGDVYTATETMTPVTNITDIFQNREEGFNDEELEVHIVFTDPEEEGNNYLFRFQREGDLLPGLEVGEDRFLNGNEIDWWYEIEEDEDEHIDPFQPGDILHIEMYGISRPYYDYIKILVEQLGGTGLFESTPVTVRGNCINETHPENYAYGYFRLTQVVKASYTFVEE</sequence>
<protein>
    <recommendedName>
        <fullName evidence="6">DUF4249 domain-containing protein</fullName>
    </recommendedName>
</protein>
<dbReference type="STRING" id="1055723.SAMN05216293_3299"/>
<comment type="caution">
    <text evidence="3">The sequence shown here is derived from an EMBL/GenBank/DDBJ whole genome shotgun (WGS) entry which is preliminary data.</text>
</comment>
<accession>A0A1M6ZZS0</accession>
<dbReference type="Proteomes" id="UP000198940">
    <property type="component" value="Unassembled WGS sequence"/>
</dbReference>
<organism evidence="3 4">
    <name type="scientific">Flagellimonas taeanensis</name>
    <dbReference type="NCBI Taxonomy" id="1005926"/>
    <lineage>
        <taxon>Bacteria</taxon>
        <taxon>Pseudomonadati</taxon>
        <taxon>Bacteroidota</taxon>
        <taxon>Flavobacteriia</taxon>
        <taxon>Flavobacteriales</taxon>
        <taxon>Flavobacteriaceae</taxon>
        <taxon>Flagellimonas</taxon>
    </lineage>
</organism>